<dbReference type="AlphaFoldDB" id="A0A8S2VPT2"/>
<reference evidence="3" key="1">
    <citation type="submission" date="2021-02" db="EMBL/GenBank/DDBJ databases">
        <authorList>
            <person name="Nowell W R."/>
        </authorList>
    </citation>
    <scope>NUCLEOTIDE SEQUENCE</scope>
</reference>
<evidence type="ECO:0000313" key="2">
    <source>
        <dbReference type="EMBL" id="CAF4393308.1"/>
    </source>
</evidence>
<organism evidence="3 4">
    <name type="scientific">Rotaria magnacalcarata</name>
    <dbReference type="NCBI Taxonomy" id="392030"/>
    <lineage>
        <taxon>Eukaryota</taxon>
        <taxon>Metazoa</taxon>
        <taxon>Spiralia</taxon>
        <taxon>Gnathifera</taxon>
        <taxon>Rotifera</taxon>
        <taxon>Eurotatoria</taxon>
        <taxon>Bdelloidea</taxon>
        <taxon>Philodinida</taxon>
        <taxon>Philodinidae</taxon>
        <taxon>Rotaria</taxon>
    </lineage>
</organism>
<dbReference type="InterPro" id="IPR011990">
    <property type="entry name" value="TPR-like_helical_dom_sf"/>
</dbReference>
<dbReference type="SUPFAM" id="SSF48452">
    <property type="entry name" value="TPR-like"/>
    <property type="match status" value="1"/>
</dbReference>
<protein>
    <submittedName>
        <fullName evidence="3">Uncharacterized protein</fullName>
    </submittedName>
</protein>
<feature type="non-terminal residue" evidence="3">
    <location>
        <position position="60"/>
    </location>
</feature>
<dbReference type="Proteomes" id="UP000681967">
    <property type="component" value="Unassembled WGS sequence"/>
</dbReference>
<evidence type="ECO:0000313" key="4">
    <source>
        <dbReference type="Proteomes" id="UP000681720"/>
    </source>
</evidence>
<dbReference type="EMBL" id="CAJOBI010055767">
    <property type="protein sequence ID" value="CAF4393308.1"/>
    <property type="molecule type" value="Genomic_DNA"/>
</dbReference>
<sequence length="60" mass="7055">MEDWSSERPFYKKSLEIALKCYPSDHYNLSKLYSSVATMYQTLEDYSSGLPFHEKALEIL</sequence>
<dbReference type="EMBL" id="CAJOBJ010059435">
    <property type="protein sequence ID" value="CAF4411485.1"/>
    <property type="molecule type" value="Genomic_DNA"/>
</dbReference>
<name>A0A8S2VPT2_9BILA</name>
<comment type="caution">
    <text evidence="3">The sequence shown here is derived from an EMBL/GenBank/DDBJ whole genome shotgun (WGS) entry which is preliminary data.</text>
</comment>
<accession>A0A8S2VPT2</accession>
<dbReference type="EMBL" id="CAJOBH010032806">
    <property type="protein sequence ID" value="CAF4286596.1"/>
    <property type="molecule type" value="Genomic_DNA"/>
</dbReference>
<dbReference type="Proteomes" id="UP000681720">
    <property type="component" value="Unassembled WGS sequence"/>
</dbReference>
<dbReference type="Proteomes" id="UP000676336">
    <property type="component" value="Unassembled WGS sequence"/>
</dbReference>
<dbReference type="Gene3D" id="1.25.40.10">
    <property type="entry name" value="Tetratricopeptide repeat domain"/>
    <property type="match status" value="1"/>
</dbReference>
<evidence type="ECO:0000313" key="1">
    <source>
        <dbReference type="EMBL" id="CAF4286596.1"/>
    </source>
</evidence>
<proteinExistence type="predicted"/>
<gene>
    <name evidence="1" type="ORF">BYL167_LOCUS26913</name>
    <name evidence="3" type="ORF">GIL414_LOCUS30646</name>
    <name evidence="2" type="ORF">SMN809_LOCUS30104</name>
</gene>
<evidence type="ECO:0000313" key="3">
    <source>
        <dbReference type="EMBL" id="CAF4411485.1"/>
    </source>
</evidence>